<accession>A0ABR2GXV5</accession>
<dbReference type="PANTHER" id="PTHR24159">
    <property type="match status" value="1"/>
</dbReference>
<protein>
    <recommendedName>
        <fullName evidence="1">DUF3447 domain-containing protein</fullName>
    </recommendedName>
</protein>
<organism evidence="2 3">
    <name type="scientific">Tritrichomonas musculus</name>
    <dbReference type="NCBI Taxonomy" id="1915356"/>
    <lineage>
        <taxon>Eukaryota</taxon>
        <taxon>Metamonada</taxon>
        <taxon>Parabasalia</taxon>
        <taxon>Tritrichomonadida</taxon>
        <taxon>Tritrichomonadidae</taxon>
        <taxon>Tritrichomonas</taxon>
    </lineage>
</organism>
<dbReference type="PANTHER" id="PTHR24159:SF5">
    <property type="entry name" value="ANK_REP_REGION DOMAIN-CONTAINING PROTEIN"/>
    <property type="match status" value="1"/>
</dbReference>
<evidence type="ECO:0000313" key="3">
    <source>
        <dbReference type="Proteomes" id="UP001470230"/>
    </source>
</evidence>
<keyword evidence="3" id="KW-1185">Reference proteome</keyword>
<sequence>MEKTEFIIQYLNKKRLMQQIILDYLDNEDDQANLLKILSYYENEKISEDKTEFLVFIKTIACISKNHHRSSNFFTKIEQIILKIQNDLQQNISNMEIFNIFKNNIRILLFLIKEKIIILNEDIIKIIRNKFSVYFYPEIKKFESENISQNEIMAHNKRKNIVFGNKHSNDFNCDECIIDSSVDYQKRIAEENDDSDDELADYQYMHFYQKSKIKESNENDDLFGHDLETFNHKRLIGENDDILCQLIRNDKIDEFISYINQNGINITSKIKLSDFETNSFLLKNHPTIIEYAAFFGSIQIFKYLIVNNCKIKSSIWLYSIHGMNPEIIHILEEKKIKPPKNSFMECFNESIKCHHNDFTNYLCDNYISNIDEKSKDIVFLCMKMNNFLSILYMFESKFSDFQFLNGIGFTNICLYYDYINLAHFLIQQDEIDINKRTKIIIENQKRRIKNEESVIHIALEKDNKELLKIILSNPKIDVN</sequence>
<dbReference type="InterPro" id="IPR020683">
    <property type="entry name" value="DUF3447"/>
</dbReference>
<dbReference type="InterPro" id="IPR036770">
    <property type="entry name" value="Ankyrin_rpt-contain_sf"/>
</dbReference>
<evidence type="ECO:0000259" key="1">
    <source>
        <dbReference type="Pfam" id="PF11929"/>
    </source>
</evidence>
<dbReference type="Pfam" id="PF11929">
    <property type="entry name" value="DUF3447"/>
    <property type="match status" value="1"/>
</dbReference>
<proteinExistence type="predicted"/>
<reference evidence="2 3" key="1">
    <citation type="submission" date="2024-04" db="EMBL/GenBank/DDBJ databases">
        <title>Tritrichomonas musculus Genome.</title>
        <authorList>
            <person name="Alves-Ferreira E."/>
            <person name="Grigg M."/>
            <person name="Lorenzi H."/>
            <person name="Galac M."/>
        </authorList>
    </citation>
    <scope>NUCLEOTIDE SEQUENCE [LARGE SCALE GENOMIC DNA]</scope>
    <source>
        <strain evidence="2 3">EAF2021</strain>
    </source>
</reference>
<dbReference type="Gene3D" id="1.25.40.20">
    <property type="entry name" value="Ankyrin repeat-containing domain"/>
    <property type="match status" value="1"/>
</dbReference>
<gene>
    <name evidence="2" type="ORF">M9Y10_033100</name>
</gene>
<dbReference type="SUPFAM" id="SSF48403">
    <property type="entry name" value="Ankyrin repeat"/>
    <property type="match status" value="1"/>
</dbReference>
<name>A0ABR2GXV5_9EUKA</name>
<evidence type="ECO:0000313" key="2">
    <source>
        <dbReference type="EMBL" id="KAK8838473.1"/>
    </source>
</evidence>
<feature type="domain" description="DUF3447" evidence="1">
    <location>
        <begin position="308"/>
        <end position="392"/>
    </location>
</feature>
<dbReference type="EMBL" id="JAPFFF010000055">
    <property type="protein sequence ID" value="KAK8838473.1"/>
    <property type="molecule type" value="Genomic_DNA"/>
</dbReference>
<comment type="caution">
    <text evidence="2">The sequence shown here is derived from an EMBL/GenBank/DDBJ whole genome shotgun (WGS) entry which is preliminary data.</text>
</comment>
<dbReference type="Proteomes" id="UP001470230">
    <property type="component" value="Unassembled WGS sequence"/>
</dbReference>